<dbReference type="GO" id="GO:0005085">
    <property type="term" value="F:guanyl-nucleotide exchange factor activity"/>
    <property type="evidence" value="ECO:0007669"/>
    <property type="project" value="InterPro"/>
</dbReference>
<dbReference type="Gene3D" id="1.10.1000.11">
    <property type="entry name" value="Arf Nucleotide-binding Site Opener,domain 2"/>
    <property type="match status" value="1"/>
</dbReference>
<feature type="compositionally biased region" description="Low complexity" evidence="7">
    <location>
        <begin position="190"/>
        <end position="208"/>
    </location>
</feature>
<gene>
    <name evidence="9" type="primary">Iqsec2</name>
</gene>
<organism evidence="9">
    <name type="scientific">Phallusia mammillata</name>
    <dbReference type="NCBI Taxonomy" id="59560"/>
    <lineage>
        <taxon>Eukaryota</taxon>
        <taxon>Metazoa</taxon>
        <taxon>Chordata</taxon>
        <taxon>Tunicata</taxon>
        <taxon>Ascidiacea</taxon>
        <taxon>Phlebobranchia</taxon>
        <taxon>Ascidiidae</taxon>
        <taxon>Phallusia</taxon>
    </lineage>
</organism>
<feature type="region of interest" description="Disordered" evidence="7">
    <location>
        <begin position="186"/>
        <end position="209"/>
    </location>
</feature>
<feature type="region of interest" description="Disordered" evidence="7">
    <location>
        <begin position="901"/>
        <end position="920"/>
    </location>
</feature>
<dbReference type="InterPro" id="IPR011993">
    <property type="entry name" value="PH-like_dom_sf"/>
</dbReference>
<dbReference type="GO" id="GO:0005737">
    <property type="term" value="C:cytoplasm"/>
    <property type="evidence" value="ECO:0007669"/>
    <property type="project" value="UniProtKB-SubCell"/>
</dbReference>
<dbReference type="CDD" id="cd00171">
    <property type="entry name" value="Sec7"/>
    <property type="match status" value="1"/>
</dbReference>
<protein>
    <submittedName>
        <fullName evidence="9">IQ motif and SEC7 domain-containing protein 2</fullName>
    </submittedName>
</protein>
<dbReference type="GO" id="GO:0030036">
    <property type="term" value="P:actin cytoskeleton organization"/>
    <property type="evidence" value="ECO:0007669"/>
    <property type="project" value="TreeGrafter"/>
</dbReference>
<keyword evidence="5 6" id="KW-0175">Coiled coil</keyword>
<comment type="subcellular location">
    <subcellularLocation>
        <location evidence="1">Cytoplasm</location>
    </subcellularLocation>
</comment>
<feature type="compositionally biased region" description="Basic residues" evidence="7">
    <location>
        <begin position="65"/>
        <end position="84"/>
    </location>
</feature>
<evidence type="ECO:0000313" key="9">
    <source>
        <dbReference type="EMBL" id="CAB3256786.1"/>
    </source>
</evidence>
<dbReference type="GO" id="GO:0032012">
    <property type="term" value="P:regulation of ARF protein signal transduction"/>
    <property type="evidence" value="ECO:0007669"/>
    <property type="project" value="InterPro"/>
</dbReference>
<dbReference type="Pfam" id="PF01369">
    <property type="entry name" value="Sec7"/>
    <property type="match status" value="1"/>
</dbReference>
<dbReference type="InterPro" id="IPR000904">
    <property type="entry name" value="Sec7_dom"/>
</dbReference>
<feature type="coiled-coil region" evidence="6">
    <location>
        <begin position="3"/>
        <end position="58"/>
    </location>
</feature>
<evidence type="ECO:0000256" key="2">
    <source>
        <dbReference type="ARBA" id="ARBA00006248"/>
    </source>
</evidence>
<dbReference type="SMART" id="SM00233">
    <property type="entry name" value="PH"/>
    <property type="match status" value="1"/>
</dbReference>
<evidence type="ECO:0000256" key="3">
    <source>
        <dbReference type="ARBA" id="ARBA00022490"/>
    </source>
</evidence>
<dbReference type="InterPro" id="IPR033742">
    <property type="entry name" value="IQSEC_PH"/>
</dbReference>
<evidence type="ECO:0000256" key="1">
    <source>
        <dbReference type="ARBA" id="ARBA00004496"/>
    </source>
</evidence>
<comment type="similarity">
    <text evidence="2">Belongs to the BRAG family.</text>
</comment>
<evidence type="ECO:0000256" key="6">
    <source>
        <dbReference type="SAM" id="Coils"/>
    </source>
</evidence>
<dbReference type="InterPro" id="IPR023394">
    <property type="entry name" value="Sec7_C_sf"/>
</dbReference>
<evidence type="ECO:0000256" key="4">
    <source>
        <dbReference type="ARBA" id="ARBA00022553"/>
    </source>
</evidence>
<feature type="region of interest" description="Disordered" evidence="7">
    <location>
        <begin position="228"/>
        <end position="382"/>
    </location>
</feature>
<dbReference type="Gene3D" id="2.30.29.30">
    <property type="entry name" value="Pleckstrin-homology domain (PH domain)/Phosphotyrosine-binding domain (PTB)"/>
    <property type="match status" value="1"/>
</dbReference>
<dbReference type="InterPro" id="IPR001849">
    <property type="entry name" value="PH_domain"/>
</dbReference>
<dbReference type="AlphaFoldDB" id="A0A6F9DG62"/>
<accession>A0A6F9DG62</accession>
<feature type="domain" description="SEC7" evidence="8">
    <location>
        <begin position="438"/>
        <end position="631"/>
    </location>
</feature>
<feature type="region of interest" description="Disordered" evidence="7">
    <location>
        <begin position="59"/>
        <end position="103"/>
    </location>
</feature>
<sequence>MNNQRAQDLLGQLKTVIEEQESTIAQQNIRIKTLVAEVDNLTKTRNALAEKVQLLENQNLEQTSAKKHHKRRTSSGRSKNKHSRSLSSHSNNDPDEERENGVNRSASFQRKHLEEQDIRQNHLKYELSSDLQDKQVEVLRKLYGGGSKAENAARIIQEAYRRHRMTVNFKKIRHSKIRRLTVDNVPHPLPEVTETSSTPTETPSSPTENHVEVVELVLEHSFVESNQKTFDSAHEETIEETPVNGDIASTDLNDEATTKETENVATTEKPQDEDTVTPKASDSPTTPPNQPLSNEEIVQRILQEAPTANFKKVPRRKKRHGYETVILPTEEAPVTPEHTTHALDPEPMLPRSKATLSTRSRNSDSEIGNRSHSPKWHRTNSELSLTSYENDADRESMRSSDTASISSEMSSIISDNMLQTGGYQRKSNISVRGSWHCDVNNDVMRKRYYRIGLNLFNKKPSKGLAFLVENMFVSNTPPAVASFLLNRKGLSRQMVGEYLGNTQKVFNQEVLDSLCELLDFSGMELDEALRQFQSQIKVQGEAQKVERLVEAFSQRYCTCNPKLVESLHNPDAIFVLAFAIIMLNTDLHSPNMRHEKRMTEADFIKNLRGVDNGDDLDEALLKNMYNRIRNKEFTTLDDHVTQVLEVERNIVGKKPVLAVPHRRLVCYCRLYQVTDPNKPQKMGLHQREVFLFNDMILITKILQKKKFATTYTFKQSLSLHGMNVLVFETTYYPNGIRLINSLDNKVLITFNAPNEHDRNKFVSDLQESIAEVQQMETLRIGAELERTQTTSPSESRTNSLLIESKKMSTSMQNLNEPHPMAASFSGEGRPTSMYNLSSTLESNNNNNNNNGSVVVAHPRQMSDPERSPSRNGPKIFGTLFSNTAKRSSGIKRGIRVSSPAIRVYSPPQNGPNSAATTEYL</sequence>
<feature type="compositionally biased region" description="Polar residues" evidence="7">
    <location>
        <begin position="906"/>
        <end position="920"/>
    </location>
</feature>
<dbReference type="SUPFAM" id="SSF50729">
    <property type="entry name" value="PH domain-like"/>
    <property type="match status" value="1"/>
</dbReference>
<dbReference type="PANTHER" id="PTHR10663">
    <property type="entry name" value="GUANYL-NUCLEOTIDE EXCHANGE FACTOR"/>
    <property type="match status" value="1"/>
</dbReference>
<dbReference type="SUPFAM" id="SSF48425">
    <property type="entry name" value="Sec7 domain"/>
    <property type="match status" value="1"/>
</dbReference>
<proteinExistence type="evidence at transcript level"/>
<dbReference type="PANTHER" id="PTHR10663:SF342">
    <property type="entry name" value="FI21420P1"/>
    <property type="match status" value="1"/>
</dbReference>
<dbReference type="FunFam" id="1.10.1000.11:FF:000009">
    <property type="entry name" value="IQ motif and SEC7 domain-containing protein"/>
    <property type="match status" value="1"/>
</dbReference>
<evidence type="ECO:0000259" key="8">
    <source>
        <dbReference type="PROSITE" id="PS50190"/>
    </source>
</evidence>
<evidence type="ECO:0000256" key="7">
    <source>
        <dbReference type="SAM" id="MobiDB-lite"/>
    </source>
</evidence>
<feature type="compositionally biased region" description="Polar residues" evidence="7">
    <location>
        <begin position="832"/>
        <end position="842"/>
    </location>
</feature>
<keyword evidence="3" id="KW-0963">Cytoplasm</keyword>
<dbReference type="Gene3D" id="1.10.220.20">
    <property type="match status" value="1"/>
</dbReference>
<evidence type="ECO:0000256" key="5">
    <source>
        <dbReference type="ARBA" id="ARBA00023054"/>
    </source>
</evidence>
<reference evidence="9" key="1">
    <citation type="submission" date="2020-04" db="EMBL/GenBank/DDBJ databases">
        <authorList>
            <person name="Neveu A P."/>
        </authorList>
    </citation>
    <scope>NUCLEOTIDE SEQUENCE</scope>
    <source>
        <tissue evidence="9">Whole embryo</tissue>
    </source>
</reference>
<dbReference type="Pfam" id="PF16453">
    <property type="entry name" value="IQ_SEC7_PH"/>
    <property type="match status" value="1"/>
</dbReference>
<dbReference type="PROSITE" id="PS50190">
    <property type="entry name" value="SEC7"/>
    <property type="match status" value="1"/>
</dbReference>
<feature type="region of interest" description="Disordered" evidence="7">
    <location>
        <begin position="813"/>
        <end position="880"/>
    </location>
</feature>
<dbReference type="EMBL" id="LR786033">
    <property type="protein sequence ID" value="CAB3256786.1"/>
    <property type="molecule type" value="mRNA"/>
</dbReference>
<name>A0A6F9DG62_9ASCI</name>
<keyword evidence="4" id="KW-0597">Phosphoprotein</keyword>
<dbReference type="FunFam" id="1.10.220.20:FF:000001">
    <property type="entry name" value="IQ motif and SEC7 domain-containing protein 1"/>
    <property type="match status" value="1"/>
</dbReference>
<dbReference type="CDD" id="cd13318">
    <property type="entry name" value="PH_IQSEC"/>
    <property type="match status" value="1"/>
</dbReference>
<dbReference type="SMART" id="SM00222">
    <property type="entry name" value="Sec7"/>
    <property type="match status" value="1"/>
</dbReference>
<dbReference type="InterPro" id="IPR035999">
    <property type="entry name" value="Sec7_dom_sf"/>
</dbReference>